<dbReference type="AlphaFoldDB" id="A0A4U1C1G4"/>
<keyword evidence="6" id="KW-1185">Reference proteome</keyword>
<accession>A0A4U1C1G4</accession>
<proteinExistence type="inferred from homology"/>
<dbReference type="OrthoDB" id="8936324at2"/>
<dbReference type="InterPro" id="IPR029044">
    <property type="entry name" value="Nucleotide-diphossugar_trans"/>
</dbReference>
<sequence>MAKIALSISVILPNFNGKHLLEMYLPATIEALMHSKISYEIIIIDDCSIDDSISFIQQNYPQIILLKNEANSGFSYTCNQGIYIATKDLVLLLNTDVKLTANFFEQQFKYFNKEDTFGVMGRIMSMDGNKIEDAARLPYFKGSKFKANKFYYTNEQDNSTLTCYLSGANALVKRDKLLLLNGFDEIYSPFYFEDFDLGLKAWRMGWKLYYEHEAICYHQVSSSTNKLNKSNFVQITYNRNSFILQSIHLQGLKLLTWHLQLFTITLIGHLFKGEFWIFKSLKGFIAKKSEIKKSRKNLQILQQKVNINNGLSNIITEIKKSLIGKKVNWL</sequence>
<evidence type="ECO:0000256" key="3">
    <source>
        <dbReference type="ARBA" id="ARBA00022679"/>
    </source>
</evidence>
<dbReference type="RefSeq" id="WP_136877543.1">
    <property type="nucleotide sequence ID" value="NZ_SWBO01000007.1"/>
</dbReference>
<comment type="similarity">
    <text evidence="1">Belongs to the glycosyltransferase 2 family.</text>
</comment>
<evidence type="ECO:0000313" key="6">
    <source>
        <dbReference type="Proteomes" id="UP000310477"/>
    </source>
</evidence>
<name>A0A4U1C1G4_9SPHI</name>
<dbReference type="PANTHER" id="PTHR43179:SF12">
    <property type="entry name" value="GALACTOFURANOSYLTRANSFERASE GLFT2"/>
    <property type="match status" value="1"/>
</dbReference>
<dbReference type="PANTHER" id="PTHR43179">
    <property type="entry name" value="RHAMNOSYLTRANSFERASE WBBL"/>
    <property type="match status" value="1"/>
</dbReference>
<evidence type="ECO:0000256" key="1">
    <source>
        <dbReference type="ARBA" id="ARBA00006739"/>
    </source>
</evidence>
<gene>
    <name evidence="5" type="ORF">FA045_13130</name>
</gene>
<dbReference type="InterPro" id="IPR001173">
    <property type="entry name" value="Glyco_trans_2-like"/>
</dbReference>
<keyword evidence="3 5" id="KW-0808">Transferase</keyword>
<dbReference type="Pfam" id="PF00535">
    <property type="entry name" value="Glycos_transf_2"/>
    <property type="match status" value="1"/>
</dbReference>
<evidence type="ECO:0000313" key="5">
    <source>
        <dbReference type="EMBL" id="TKB99423.1"/>
    </source>
</evidence>
<dbReference type="Gene3D" id="3.90.550.10">
    <property type="entry name" value="Spore Coat Polysaccharide Biosynthesis Protein SpsA, Chain A"/>
    <property type="match status" value="1"/>
</dbReference>
<dbReference type="Proteomes" id="UP000310477">
    <property type="component" value="Unassembled WGS sequence"/>
</dbReference>
<evidence type="ECO:0000256" key="2">
    <source>
        <dbReference type="ARBA" id="ARBA00022676"/>
    </source>
</evidence>
<protein>
    <submittedName>
        <fullName evidence="5">Glycosyltransferase family 2 protein</fullName>
    </submittedName>
</protein>
<dbReference type="EMBL" id="SWBO01000007">
    <property type="protein sequence ID" value="TKB99423.1"/>
    <property type="molecule type" value="Genomic_DNA"/>
</dbReference>
<reference evidence="5 6" key="1">
    <citation type="submission" date="2019-04" db="EMBL/GenBank/DDBJ databases">
        <title>Pedobacter sp. AR-2-6 sp. nov., isolated from Arctic soil.</title>
        <authorList>
            <person name="Dahal R.H."/>
            <person name="Kim D.-U."/>
        </authorList>
    </citation>
    <scope>NUCLEOTIDE SEQUENCE [LARGE SCALE GENOMIC DNA]</scope>
    <source>
        <strain evidence="5 6">AR-2-6</strain>
    </source>
</reference>
<dbReference type="SUPFAM" id="SSF53448">
    <property type="entry name" value="Nucleotide-diphospho-sugar transferases"/>
    <property type="match status" value="1"/>
</dbReference>
<organism evidence="5 6">
    <name type="scientific">Pedobacter cryotolerans</name>
    <dbReference type="NCBI Taxonomy" id="2571270"/>
    <lineage>
        <taxon>Bacteria</taxon>
        <taxon>Pseudomonadati</taxon>
        <taxon>Bacteroidota</taxon>
        <taxon>Sphingobacteriia</taxon>
        <taxon>Sphingobacteriales</taxon>
        <taxon>Sphingobacteriaceae</taxon>
        <taxon>Pedobacter</taxon>
    </lineage>
</organism>
<keyword evidence="2" id="KW-0328">Glycosyltransferase</keyword>
<evidence type="ECO:0000259" key="4">
    <source>
        <dbReference type="Pfam" id="PF00535"/>
    </source>
</evidence>
<comment type="caution">
    <text evidence="5">The sequence shown here is derived from an EMBL/GenBank/DDBJ whole genome shotgun (WGS) entry which is preliminary data.</text>
</comment>
<feature type="domain" description="Glycosyltransferase 2-like" evidence="4">
    <location>
        <begin position="9"/>
        <end position="177"/>
    </location>
</feature>
<dbReference type="GO" id="GO:0016757">
    <property type="term" value="F:glycosyltransferase activity"/>
    <property type="evidence" value="ECO:0007669"/>
    <property type="project" value="UniProtKB-KW"/>
</dbReference>